<evidence type="ECO:0000256" key="1">
    <source>
        <dbReference type="ARBA" id="ARBA00001946"/>
    </source>
</evidence>
<gene>
    <name evidence="13" type="ORF">BSP0115_LOCUS17191</name>
</gene>
<dbReference type="InterPro" id="IPR004536">
    <property type="entry name" value="SPS/SelD"/>
</dbReference>
<dbReference type="GO" id="GO:0016260">
    <property type="term" value="P:selenocysteine biosynthetic process"/>
    <property type="evidence" value="ECO:0007669"/>
    <property type="project" value="TreeGrafter"/>
</dbReference>
<keyword evidence="2" id="KW-0808">Transferase</keyword>
<evidence type="ECO:0000256" key="2">
    <source>
        <dbReference type="ARBA" id="ARBA00022679"/>
    </source>
</evidence>
<evidence type="ECO:0000313" key="13">
    <source>
        <dbReference type="EMBL" id="CAD8923928.1"/>
    </source>
</evidence>
<name>A0A7S1CND3_9STRA</name>
<evidence type="ECO:0000256" key="9">
    <source>
        <dbReference type="ARBA" id="ARBA00068713"/>
    </source>
</evidence>
<dbReference type="FunFam" id="3.30.1330.10:FF:000023">
    <property type="entry name" value="Putative selenophosphate synthetase"/>
    <property type="match status" value="1"/>
</dbReference>
<dbReference type="Pfam" id="PF02769">
    <property type="entry name" value="AIRS_C"/>
    <property type="match status" value="1"/>
</dbReference>
<dbReference type="Gene3D" id="3.30.1330.10">
    <property type="entry name" value="PurM-like, N-terminal domain"/>
    <property type="match status" value="1"/>
</dbReference>
<keyword evidence="8" id="KW-0711">Selenium</keyword>
<evidence type="ECO:0000256" key="7">
    <source>
        <dbReference type="ARBA" id="ARBA00022842"/>
    </source>
</evidence>
<accession>A0A7S1CND3</accession>
<protein>
    <recommendedName>
        <fullName evidence="9">Selenide, water dikinase</fullName>
    </recommendedName>
    <alternativeName>
        <fullName evidence="10">Selenophosphate synthetase 2</fullName>
    </alternativeName>
</protein>
<dbReference type="NCBIfam" id="TIGR00476">
    <property type="entry name" value="selD"/>
    <property type="match status" value="1"/>
</dbReference>
<evidence type="ECO:0000256" key="8">
    <source>
        <dbReference type="ARBA" id="ARBA00023266"/>
    </source>
</evidence>
<dbReference type="FunFam" id="3.90.650.10:FF:000010">
    <property type="entry name" value="Selenide, water dikinase"/>
    <property type="match status" value="1"/>
</dbReference>
<evidence type="ECO:0000256" key="6">
    <source>
        <dbReference type="ARBA" id="ARBA00022840"/>
    </source>
</evidence>
<comment type="cofactor">
    <cofactor evidence="1">
        <name>Mg(2+)</name>
        <dbReference type="ChEBI" id="CHEBI:18420"/>
    </cofactor>
</comment>
<evidence type="ECO:0000256" key="3">
    <source>
        <dbReference type="ARBA" id="ARBA00022723"/>
    </source>
</evidence>
<dbReference type="InterPro" id="IPR016188">
    <property type="entry name" value="PurM-like_N"/>
</dbReference>
<evidence type="ECO:0000259" key="11">
    <source>
        <dbReference type="Pfam" id="PF00586"/>
    </source>
</evidence>
<sequence>MDCSVVDTRHPGMYLVSTTDFFYPLVEDPYLQGRVACCNVLSDLYAMGVVECDTMLMILAASTKMSGPERDVVTTLMIKGFSDCAREAGTSVTGGQTVLNPWPIIGGVAKSVCAEQDMIRPGGARVGDAIVLTKPLGTQVAVNAQEWRHSPKEWAKISDVVTEDEVALAFGMATESMCRLNINGARMMHKHGAHAATDVTGFGILGHLTNLARETKEAVSMELHTLPILAKMLAVEEKRHCMFRLMEGYSAETSGGLMVCLPAENAQAFVDELSALDGQPAWIIGRVVAGDNTARILPSPTVIEV</sequence>
<dbReference type="EMBL" id="HBFS01025623">
    <property type="protein sequence ID" value="CAD8923928.1"/>
    <property type="molecule type" value="Transcribed_RNA"/>
</dbReference>
<organism evidence="13">
    <name type="scientific">Bicosoecida sp. CB-2014</name>
    <dbReference type="NCBI Taxonomy" id="1486930"/>
    <lineage>
        <taxon>Eukaryota</taxon>
        <taxon>Sar</taxon>
        <taxon>Stramenopiles</taxon>
        <taxon>Bigyra</taxon>
        <taxon>Opalozoa</taxon>
        <taxon>Bicosoecida</taxon>
    </lineage>
</organism>
<reference evidence="13" key="1">
    <citation type="submission" date="2021-01" db="EMBL/GenBank/DDBJ databases">
        <authorList>
            <person name="Corre E."/>
            <person name="Pelletier E."/>
            <person name="Niang G."/>
            <person name="Scheremetjew M."/>
            <person name="Finn R."/>
            <person name="Kale V."/>
            <person name="Holt S."/>
            <person name="Cochrane G."/>
            <person name="Meng A."/>
            <person name="Brown T."/>
            <person name="Cohen L."/>
        </authorList>
    </citation>
    <scope>NUCLEOTIDE SEQUENCE</scope>
    <source>
        <strain evidence="13">Ms1</strain>
    </source>
</reference>
<evidence type="ECO:0000259" key="12">
    <source>
        <dbReference type="Pfam" id="PF02769"/>
    </source>
</evidence>
<dbReference type="GO" id="GO:0005737">
    <property type="term" value="C:cytoplasm"/>
    <property type="evidence" value="ECO:0007669"/>
    <property type="project" value="TreeGrafter"/>
</dbReference>
<dbReference type="InterPro" id="IPR036676">
    <property type="entry name" value="PurM-like_C_sf"/>
</dbReference>
<keyword evidence="3" id="KW-0479">Metal-binding</keyword>
<dbReference type="Gene3D" id="3.90.650.10">
    <property type="entry name" value="PurM-like C-terminal domain"/>
    <property type="match status" value="1"/>
</dbReference>
<dbReference type="PIRSF" id="PIRSF036407">
    <property type="entry name" value="Selenphspht_syn"/>
    <property type="match status" value="1"/>
</dbReference>
<dbReference type="SUPFAM" id="SSF55326">
    <property type="entry name" value="PurM N-terminal domain-like"/>
    <property type="match status" value="1"/>
</dbReference>
<dbReference type="GO" id="GO:0005524">
    <property type="term" value="F:ATP binding"/>
    <property type="evidence" value="ECO:0007669"/>
    <property type="project" value="UniProtKB-KW"/>
</dbReference>
<dbReference type="InterPro" id="IPR036921">
    <property type="entry name" value="PurM-like_N_sf"/>
</dbReference>
<dbReference type="PANTHER" id="PTHR10256">
    <property type="entry name" value="SELENIDE, WATER DIKINASE"/>
    <property type="match status" value="1"/>
</dbReference>
<dbReference type="CDD" id="cd02195">
    <property type="entry name" value="SelD"/>
    <property type="match status" value="1"/>
</dbReference>
<dbReference type="InterPro" id="IPR010918">
    <property type="entry name" value="PurM-like_C_dom"/>
</dbReference>
<evidence type="ECO:0000256" key="10">
    <source>
        <dbReference type="ARBA" id="ARBA00077475"/>
    </source>
</evidence>
<keyword evidence="4" id="KW-0547">Nucleotide-binding</keyword>
<dbReference type="GO" id="GO:0004756">
    <property type="term" value="F:selenide, water dikinase activity"/>
    <property type="evidence" value="ECO:0007669"/>
    <property type="project" value="UniProtKB-ARBA"/>
</dbReference>
<keyword evidence="5" id="KW-0418">Kinase</keyword>
<dbReference type="PANTHER" id="PTHR10256:SF0">
    <property type="entry name" value="INACTIVE SELENIDE, WATER DIKINASE-LIKE PROTEIN-RELATED"/>
    <property type="match status" value="1"/>
</dbReference>
<dbReference type="GO" id="GO:0046872">
    <property type="term" value="F:metal ion binding"/>
    <property type="evidence" value="ECO:0007669"/>
    <property type="project" value="UniProtKB-KW"/>
</dbReference>
<feature type="domain" description="PurM-like C-terminal" evidence="12">
    <location>
        <begin position="125"/>
        <end position="293"/>
    </location>
</feature>
<proteinExistence type="predicted"/>
<keyword evidence="6" id="KW-0067">ATP-binding</keyword>
<feature type="domain" description="PurM-like N-terminal" evidence="11">
    <location>
        <begin position="2"/>
        <end position="107"/>
    </location>
</feature>
<evidence type="ECO:0000256" key="4">
    <source>
        <dbReference type="ARBA" id="ARBA00022741"/>
    </source>
</evidence>
<keyword evidence="7" id="KW-0460">Magnesium</keyword>
<dbReference type="AlphaFoldDB" id="A0A7S1CND3"/>
<dbReference type="Pfam" id="PF00586">
    <property type="entry name" value="AIRS"/>
    <property type="match status" value="1"/>
</dbReference>
<evidence type="ECO:0000256" key="5">
    <source>
        <dbReference type="ARBA" id="ARBA00022777"/>
    </source>
</evidence>
<dbReference type="SUPFAM" id="SSF56042">
    <property type="entry name" value="PurM C-terminal domain-like"/>
    <property type="match status" value="1"/>
</dbReference>